<dbReference type="Proteomes" id="UP000775213">
    <property type="component" value="Unassembled WGS sequence"/>
</dbReference>
<evidence type="ECO:0000313" key="1">
    <source>
        <dbReference type="EMBL" id="KAH0451240.1"/>
    </source>
</evidence>
<reference evidence="1 2" key="1">
    <citation type="journal article" date="2021" name="Hortic Res">
        <title>Chromosome-scale assembly of the Dendrobium chrysotoxum genome enhances the understanding of orchid evolution.</title>
        <authorList>
            <person name="Zhang Y."/>
            <person name="Zhang G.Q."/>
            <person name="Zhang D."/>
            <person name="Liu X.D."/>
            <person name="Xu X.Y."/>
            <person name="Sun W.H."/>
            <person name="Yu X."/>
            <person name="Zhu X."/>
            <person name="Wang Z.W."/>
            <person name="Zhao X."/>
            <person name="Zhong W.Y."/>
            <person name="Chen H."/>
            <person name="Yin W.L."/>
            <person name="Huang T."/>
            <person name="Niu S.C."/>
            <person name="Liu Z.J."/>
        </authorList>
    </citation>
    <scope>NUCLEOTIDE SEQUENCE [LARGE SCALE GENOMIC DNA]</scope>
    <source>
        <strain evidence="1">Lindl</strain>
    </source>
</reference>
<organism evidence="1 2">
    <name type="scientific">Dendrobium chrysotoxum</name>
    <name type="common">Orchid</name>
    <dbReference type="NCBI Taxonomy" id="161865"/>
    <lineage>
        <taxon>Eukaryota</taxon>
        <taxon>Viridiplantae</taxon>
        <taxon>Streptophyta</taxon>
        <taxon>Embryophyta</taxon>
        <taxon>Tracheophyta</taxon>
        <taxon>Spermatophyta</taxon>
        <taxon>Magnoliopsida</taxon>
        <taxon>Liliopsida</taxon>
        <taxon>Asparagales</taxon>
        <taxon>Orchidaceae</taxon>
        <taxon>Epidendroideae</taxon>
        <taxon>Malaxideae</taxon>
        <taxon>Dendrobiinae</taxon>
        <taxon>Dendrobium</taxon>
    </lineage>
</organism>
<dbReference type="AlphaFoldDB" id="A0AAV7G509"/>
<proteinExistence type="predicted"/>
<name>A0AAV7G509_DENCH</name>
<dbReference type="EMBL" id="JAGFBR010000017">
    <property type="protein sequence ID" value="KAH0451240.1"/>
    <property type="molecule type" value="Genomic_DNA"/>
</dbReference>
<accession>A0AAV7G509</accession>
<comment type="caution">
    <text evidence="1">The sequence shown here is derived from an EMBL/GenBank/DDBJ whole genome shotgun (WGS) entry which is preliminary data.</text>
</comment>
<keyword evidence="2" id="KW-1185">Reference proteome</keyword>
<evidence type="ECO:0000313" key="2">
    <source>
        <dbReference type="Proteomes" id="UP000775213"/>
    </source>
</evidence>
<protein>
    <submittedName>
        <fullName evidence="1">Uncharacterized protein</fullName>
    </submittedName>
</protein>
<gene>
    <name evidence="1" type="ORF">IEQ34_018539</name>
</gene>
<sequence length="142" mass="15671">MALIMPDAGLNLQRGSVVQIKPWNDRISVVDQTINGGDLVHLGSPYIQNNELVNAAWKAHVKLAASLVIKFLDSSSRELQSVCIEQHTLDCFDMPRESSMGFVRAYLCIRELQLDYIPQVLFNAGAHTYGSLEGKVKLSAGL</sequence>